<dbReference type="SUPFAM" id="SSF56176">
    <property type="entry name" value="FAD-binding/transporter-associated domain-like"/>
    <property type="match status" value="1"/>
</dbReference>
<evidence type="ECO:0000256" key="2">
    <source>
        <dbReference type="ARBA" id="ARBA00005466"/>
    </source>
</evidence>
<reference evidence="7 8" key="1">
    <citation type="submission" date="2020-02" db="EMBL/GenBank/DDBJ databases">
        <title>Genome sequencing for Kineobactrum sp. M2.</title>
        <authorList>
            <person name="Park S.-J."/>
        </authorList>
    </citation>
    <scope>NUCLEOTIDE SEQUENCE [LARGE SCALE GENOMIC DNA]</scope>
    <source>
        <strain evidence="7 8">M2</strain>
    </source>
</reference>
<accession>A0A6C0U4M7</accession>
<dbReference type="Gene3D" id="3.40.462.20">
    <property type="match status" value="1"/>
</dbReference>
<keyword evidence="4" id="KW-0274">FAD</keyword>
<dbReference type="EMBL" id="CP048711">
    <property type="protein sequence ID" value="QIB66803.1"/>
    <property type="molecule type" value="Genomic_DNA"/>
</dbReference>
<evidence type="ECO:0000256" key="1">
    <source>
        <dbReference type="ARBA" id="ARBA00001974"/>
    </source>
</evidence>
<comment type="cofactor">
    <cofactor evidence="1">
        <name>FAD</name>
        <dbReference type="ChEBI" id="CHEBI:57692"/>
    </cofactor>
</comment>
<dbReference type="InterPro" id="IPR016166">
    <property type="entry name" value="FAD-bd_PCMH"/>
</dbReference>
<evidence type="ECO:0000313" key="7">
    <source>
        <dbReference type="EMBL" id="QIB66803.1"/>
    </source>
</evidence>
<feature type="domain" description="FAD-binding PCMH-type" evidence="6">
    <location>
        <begin position="75"/>
        <end position="247"/>
    </location>
</feature>
<evidence type="ECO:0000256" key="3">
    <source>
        <dbReference type="ARBA" id="ARBA00022630"/>
    </source>
</evidence>
<evidence type="ECO:0000256" key="4">
    <source>
        <dbReference type="ARBA" id="ARBA00022827"/>
    </source>
</evidence>
<dbReference type="PROSITE" id="PS51387">
    <property type="entry name" value="FAD_PCMH"/>
    <property type="match status" value="1"/>
</dbReference>
<dbReference type="InterPro" id="IPR006311">
    <property type="entry name" value="TAT_signal"/>
</dbReference>
<dbReference type="Gene3D" id="3.30.465.10">
    <property type="match status" value="1"/>
</dbReference>
<dbReference type="PANTHER" id="PTHR42973:SF39">
    <property type="entry name" value="FAD-BINDING PCMH-TYPE DOMAIN-CONTAINING PROTEIN"/>
    <property type="match status" value="1"/>
</dbReference>
<dbReference type="GO" id="GO:0016491">
    <property type="term" value="F:oxidoreductase activity"/>
    <property type="evidence" value="ECO:0007669"/>
    <property type="project" value="UniProtKB-KW"/>
</dbReference>
<sequence length="502" mass="55562">MNDYPQSRRSLVRDFLAMTALGAIGSLRSARAAVSEDVLGGADITVPDFKGRVIGRGSDNYELWRQSMVWHDSKPDRYPAVIVRATDREDVRAAIAYARRNGMKVSVRSGGHNSTGSSLRDDSLVIDLSALTEIRIDAHNGIASIEPGVRSSQLLYAAQKKGFSFPVPHCDSVGMSGFLMGGGIGWNYPQHGGVSTFSIVGAEVITAEGEILEVSATQNPDLYWTVRGVGPGFFGVVTRLDLSLYPHPDAVLASSYIFRLDDLQEAVKILDKIRKTPGVHERVEVLGVLMENPHAPAELPPRERKIFFLTAFAFEESEAAAEKILRLFADSPLRELAVQHMEFQSYDFGDLYAAYFSLEDSAGRMARYAVDNVFTDRGSDVLVALAEHVRDAPAKDCHILAVWGMKLARRADACFSGLGDCYVGCYAIWDGEENDRSNFDWLRGAIPKMDPYATGHYVNEVEGRGNPQRYRQCYSSANWNRLEKLRADYDPQGVFHSYLGHS</sequence>
<dbReference type="AlphaFoldDB" id="A0A6C0U4M7"/>
<dbReference type="InterPro" id="IPR050416">
    <property type="entry name" value="FAD-linked_Oxidoreductase"/>
</dbReference>
<dbReference type="Proteomes" id="UP000477680">
    <property type="component" value="Chromosome"/>
</dbReference>
<dbReference type="InterPro" id="IPR036318">
    <property type="entry name" value="FAD-bd_PCMH-like_sf"/>
</dbReference>
<dbReference type="InterPro" id="IPR006093">
    <property type="entry name" value="Oxy_OxRdtase_FAD_BS"/>
</dbReference>
<dbReference type="InterPro" id="IPR016169">
    <property type="entry name" value="FAD-bd_PCMH_sub2"/>
</dbReference>
<keyword evidence="3" id="KW-0285">Flavoprotein</keyword>
<dbReference type="InterPro" id="IPR016167">
    <property type="entry name" value="FAD-bd_PCMH_sub1"/>
</dbReference>
<dbReference type="GO" id="GO:0071949">
    <property type="term" value="F:FAD binding"/>
    <property type="evidence" value="ECO:0007669"/>
    <property type="project" value="InterPro"/>
</dbReference>
<evidence type="ECO:0000259" key="6">
    <source>
        <dbReference type="PROSITE" id="PS51387"/>
    </source>
</evidence>
<dbReference type="Pfam" id="PF01565">
    <property type="entry name" value="FAD_binding_4"/>
    <property type="match status" value="1"/>
</dbReference>
<evidence type="ECO:0000313" key="8">
    <source>
        <dbReference type="Proteomes" id="UP000477680"/>
    </source>
</evidence>
<dbReference type="InterPro" id="IPR006094">
    <property type="entry name" value="Oxid_FAD_bind_N"/>
</dbReference>
<dbReference type="PROSITE" id="PS51318">
    <property type="entry name" value="TAT"/>
    <property type="match status" value="1"/>
</dbReference>
<gene>
    <name evidence="7" type="ORF">G3T16_16790</name>
</gene>
<organism evidence="7 8">
    <name type="scientific">Kineobactrum salinum</name>
    <dbReference type="NCBI Taxonomy" id="2708301"/>
    <lineage>
        <taxon>Bacteria</taxon>
        <taxon>Pseudomonadati</taxon>
        <taxon>Pseudomonadota</taxon>
        <taxon>Gammaproteobacteria</taxon>
        <taxon>Cellvibrionales</taxon>
        <taxon>Halieaceae</taxon>
        <taxon>Kineobactrum</taxon>
    </lineage>
</organism>
<proteinExistence type="inferred from homology"/>
<evidence type="ECO:0000256" key="5">
    <source>
        <dbReference type="ARBA" id="ARBA00023002"/>
    </source>
</evidence>
<keyword evidence="5" id="KW-0560">Oxidoreductase</keyword>
<comment type="similarity">
    <text evidence="2">Belongs to the oxygen-dependent FAD-linked oxidoreductase family.</text>
</comment>
<dbReference type="RefSeq" id="WP_163496237.1">
    <property type="nucleotide sequence ID" value="NZ_CP048711.1"/>
</dbReference>
<dbReference type="PANTHER" id="PTHR42973">
    <property type="entry name" value="BINDING OXIDOREDUCTASE, PUTATIVE (AFU_ORTHOLOGUE AFUA_1G17690)-RELATED"/>
    <property type="match status" value="1"/>
</dbReference>
<name>A0A6C0U4M7_9GAMM</name>
<dbReference type="KEGG" id="kim:G3T16_16790"/>
<keyword evidence="8" id="KW-1185">Reference proteome</keyword>
<dbReference type="PROSITE" id="PS00862">
    <property type="entry name" value="OX2_COVAL_FAD"/>
    <property type="match status" value="1"/>
</dbReference>
<protein>
    <submittedName>
        <fullName evidence="7">FAD-binding oxidoreductase</fullName>
    </submittedName>
</protein>
<dbReference type="Gene3D" id="3.30.43.10">
    <property type="entry name" value="Uridine Diphospho-n-acetylenolpyruvylglucosamine Reductase, domain 2"/>
    <property type="match status" value="1"/>
</dbReference>